<keyword evidence="2" id="KW-1185">Reference proteome</keyword>
<organism evidence="1 2">
    <name type="scientific">Fusarium floridanum</name>
    <dbReference type="NCBI Taxonomy" id="1325733"/>
    <lineage>
        <taxon>Eukaryota</taxon>
        <taxon>Fungi</taxon>
        <taxon>Dikarya</taxon>
        <taxon>Ascomycota</taxon>
        <taxon>Pezizomycotina</taxon>
        <taxon>Sordariomycetes</taxon>
        <taxon>Hypocreomycetidae</taxon>
        <taxon>Hypocreales</taxon>
        <taxon>Nectriaceae</taxon>
        <taxon>Fusarium</taxon>
        <taxon>Fusarium solani species complex</taxon>
    </lineage>
</organism>
<comment type="caution">
    <text evidence="1">The sequence shown here is derived from an EMBL/GenBank/DDBJ whole genome shotgun (WGS) entry which is preliminary data.</text>
</comment>
<sequence length="76" mass="8813">MPRTTIDESCGGGAEYRDQHPWRLLYRSRGAFSHLTTQARKRHDMGPDERRTTDLTVLSIGYPDFNYNKEHISNTS</sequence>
<gene>
    <name evidence="1" type="ORF">CEP51_002037</name>
</gene>
<protein>
    <submittedName>
        <fullName evidence="1">Uncharacterized protein</fullName>
    </submittedName>
</protein>
<proteinExistence type="predicted"/>
<evidence type="ECO:0000313" key="1">
    <source>
        <dbReference type="EMBL" id="RSL87829.1"/>
    </source>
</evidence>
<reference evidence="1 2" key="1">
    <citation type="submission" date="2017-06" db="EMBL/GenBank/DDBJ databases">
        <title>Comparative genomic analysis of Ambrosia Fusariam Clade fungi.</title>
        <authorList>
            <person name="Stajich J.E."/>
            <person name="Carrillo J."/>
            <person name="Kijimoto T."/>
            <person name="Eskalen A."/>
            <person name="O'Donnell K."/>
            <person name="Kasson M."/>
        </authorList>
    </citation>
    <scope>NUCLEOTIDE SEQUENCE [LARGE SCALE GENOMIC DNA]</scope>
    <source>
        <strain evidence="1 2">NRRL62606</strain>
    </source>
</reference>
<accession>A0A428SDE1</accession>
<evidence type="ECO:0000313" key="2">
    <source>
        <dbReference type="Proteomes" id="UP000287972"/>
    </source>
</evidence>
<dbReference type="Proteomes" id="UP000287972">
    <property type="component" value="Unassembled WGS sequence"/>
</dbReference>
<dbReference type="AlphaFoldDB" id="A0A428SDE1"/>
<name>A0A428SDE1_9HYPO</name>
<dbReference type="EMBL" id="NKCL01000028">
    <property type="protein sequence ID" value="RSL87829.1"/>
    <property type="molecule type" value="Genomic_DNA"/>
</dbReference>